<dbReference type="OrthoDB" id="3734119at2"/>
<accession>S2L6Y4</accession>
<evidence type="ECO:0008006" key="3">
    <source>
        <dbReference type="Google" id="ProtNLM"/>
    </source>
</evidence>
<dbReference type="RefSeq" id="WP_016415684.1">
    <property type="nucleotide sequence ID" value="NZ_AUAB01000016.1"/>
</dbReference>
<dbReference type="STRING" id="1121939.L861_18690"/>
<dbReference type="AlphaFoldDB" id="S2L6Y4"/>
<dbReference type="PATRIC" id="fig|1121939.11.peg.1187"/>
<evidence type="ECO:0000313" key="2">
    <source>
        <dbReference type="Proteomes" id="UP000014463"/>
    </source>
</evidence>
<dbReference type="InterPro" id="IPR021558">
    <property type="entry name" value="MazE-like"/>
</dbReference>
<dbReference type="Pfam" id="PF11455">
    <property type="entry name" value="MazE-like"/>
    <property type="match status" value="1"/>
</dbReference>
<dbReference type="EMBL" id="ASTJ01000012">
    <property type="protein sequence ID" value="EPC03564.1"/>
    <property type="molecule type" value="Genomic_DNA"/>
</dbReference>
<proteinExistence type="predicted"/>
<dbReference type="Proteomes" id="UP000014463">
    <property type="component" value="Unassembled WGS sequence"/>
</dbReference>
<comment type="caution">
    <text evidence="1">The sequence shown here is derived from an EMBL/GenBank/DDBJ whole genome shotgun (WGS) entry which is preliminary data.</text>
</comment>
<name>S2L6Y4_LITA3</name>
<organism evidence="1 2">
    <name type="scientific">Litchfieldella anticariensis (strain DSM 16096 / CECT 5854 / CIP 108499 / LMG 22089 / FP35)</name>
    <name type="common">Halomonas anticariensis</name>
    <dbReference type="NCBI Taxonomy" id="1121939"/>
    <lineage>
        <taxon>Bacteria</taxon>
        <taxon>Pseudomonadati</taxon>
        <taxon>Pseudomonadota</taxon>
        <taxon>Gammaproteobacteria</taxon>
        <taxon>Oceanospirillales</taxon>
        <taxon>Halomonadaceae</taxon>
        <taxon>Litchfieldella</taxon>
    </lineage>
</organism>
<evidence type="ECO:0000313" key="1">
    <source>
        <dbReference type="EMBL" id="EPC03564.1"/>
    </source>
</evidence>
<protein>
    <recommendedName>
        <fullName evidence="3">Antitoxin MazE</fullName>
    </recommendedName>
</protein>
<reference evidence="1 2" key="1">
    <citation type="journal article" date="2013" name="Genome Announc.">
        <title>Draft genome sequence of the moderately halophilic gammaproteobacterium Halomonas anticariensis FP35.</title>
        <authorList>
            <person name="Tahrioui A."/>
            <person name="Quesada E."/>
            <person name="Llamas I."/>
        </authorList>
    </citation>
    <scope>NUCLEOTIDE SEQUENCE [LARGE SCALE GENOMIC DNA]</scope>
    <source>
        <strain evidence="2">DSM 16096 / CECT 5854 / LMG 22089 / FP35</strain>
    </source>
</reference>
<gene>
    <name evidence="1" type="ORF">L861_18690</name>
</gene>
<dbReference type="eggNOG" id="ENOG50331C6">
    <property type="taxonomic scope" value="Bacteria"/>
</dbReference>
<sequence>MPRSVNDRVRRRRDALRAHGLRPIQIWVPDTRSPDFARQCREQSAALRDDAQEREILDWIEEISDQEGWH</sequence>
<keyword evidence="2" id="KW-1185">Reference proteome</keyword>